<dbReference type="PANTHER" id="PTHR47072">
    <property type="match status" value="1"/>
</dbReference>
<dbReference type="PaxDb" id="65489-OBART09G01040.1"/>
<keyword evidence="4" id="KW-1185">Reference proteome</keyword>
<feature type="compositionally biased region" description="Polar residues" evidence="1">
    <location>
        <begin position="382"/>
        <end position="396"/>
    </location>
</feature>
<dbReference type="Gramene" id="OBART09G01040.1">
    <property type="protein sequence ID" value="OBART09G01040.1"/>
    <property type="gene ID" value="OBART09G01040"/>
</dbReference>
<evidence type="ECO:0000313" key="3">
    <source>
        <dbReference type="EnsemblPlants" id="OBART09G01040.1"/>
    </source>
</evidence>
<feature type="region of interest" description="Disordered" evidence="1">
    <location>
        <begin position="376"/>
        <end position="399"/>
    </location>
</feature>
<reference evidence="3" key="2">
    <citation type="submission" date="2015-03" db="UniProtKB">
        <authorList>
            <consortium name="EnsemblPlants"/>
        </authorList>
    </citation>
    <scope>IDENTIFICATION</scope>
</reference>
<feature type="domain" description="Myb/SANT-like" evidence="2">
    <location>
        <begin position="402"/>
        <end position="495"/>
    </location>
</feature>
<feature type="compositionally biased region" description="Polar residues" evidence="1">
    <location>
        <begin position="547"/>
        <end position="569"/>
    </location>
</feature>
<reference evidence="3" key="1">
    <citation type="journal article" date="2009" name="Rice">
        <title>De Novo Next Generation Sequencing of Plant Genomes.</title>
        <authorList>
            <person name="Rounsley S."/>
            <person name="Marri P.R."/>
            <person name="Yu Y."/>
            <person name="He R."/>
            <person name="Sisneros N."/>
            <person name="Goicoechea J.L."/>
            <person name="Lee S.J."/>
            <person name="Angelova A."/>
            <person name="Kudrna D."/>
            <person name="Luo M."/>
            <person name="Affourtit J."/>
            <person name="Desany B."/>
            <person name="Knight J."/>
            <person name="Niazi F."/>
            <person name="Egholm M."/>
            <person name="Wing R.A."/>
        </authorList>
    </citation>
    <scope>NUCLEOTIDE SEQUENCE [LARGE SCALE GENOMIC DNA]</scope>
    <source>
        <strain evidence="3">cv. IRGC 105608</strain>
    </source>
</reference>
<accession>A0A0D3H3Q4</accession>
<proteinExistence type="predicted"/>
<sequence>MIDQSELEPASTSSSPPNRRRALLLFLLSETASNHRLSSPIYSRRDPVSFPIAELLELSLSCQVRPTPPSFPCTIGFASLRRTHFSRFPLLPHPIATTTATSLAAEEKLFYSPFRPTSPLSRPATDFPGCASLGNTLGHRRRGRSITGAPAPHLFPSSLATPGTPRLDAYSGRSFTIPSTSTARRTVSSWALCDPNRSAATHGCRSNTSTPLNPHKPPIPLAVMLRVYFILDGNLWHFKDQIIRLPTLDLFALEQGKKIRKRSDLFGNFPGAKEGRAHACARRRWRHFCVFGEREKDGNENTEDHILAAKKANCDRDRQQLEPAAGGARRRRGSPAQSRMRLPLGTPAQQLAARSNQAQHPSGAQESNAIERLFSDDHDKSTQFVRSTRPATSITGTAKRARWSHQMKMFLIELLTDHDVPGFRTQNAWSKEAWTNIVCRLNTKFGTSFTTNQVKQKEQDLKKDYRSVKDLLDQSGFGWDSDRMMVSAPQSVWDTFADRKNKDAIHWRDKSFPYFDDLAPLYDGRYAEGRTRHGMDHYARKTKNAPAHSTQEANAVDTYQSPSPNSNAPGESGLQFPFGEEVETANLDFSQHSPTPVHLTKVPPSSAQTPSEVPESRPGKKQKIKSVSPDDGFHERYLKLKKEEIDRFAAIEEKKLEDPYNINKCITVLEGLHGLQIGDILVAADIFKGKDNREVFLSFSSDALRLAWIRKEIAALE</sequence>
<dbReference type="HOGENOM" id="CLU_385614_0_0_1"/>
<dbReference type="AlphaFoldDB" id="A0A0D3H3Q4"/>
<dbReference type="EnsemblPlants" id="OBART09G01040.1">
    <property type="protein sequence ID" value="OBART09G01040.1"/>
    <property type="gene ID" value="OBART09G01040"/>
</dbReference>
<name>A0A0D3H3Q4_9ORYZ</name>
<evidence type="ECO:0000313" key="4">
    <source>
        <dbReference type="Proteomes" id="UP000026960"/>
    </source>
</evidence>
<dbReference type="InterPro" id="IPR024752">
    <property type="entry name" value="Myb/SANT-like_dom"/>
</dbReference>
<dbReference type="Proteomes" id="UP000026960">
    <property type="component" value="Chromosome 9"/>
</dbReference>
<feature type="region of interest" description="Disordered" evidence="1">
    <location>
        <begin position="590"/>
        <end position="629"/>
    </location>
</feature>
<feature type="compositionally biased region" description="Basic and acidic residues" evidence="1">
    <location>
        <begin position="311"/>
        <end position="320"/>
    </location>
</feature>
<dbReference type="STRING" id="65489.A0A0D3H3Q4"/>
<dbReference type="PANTHER" id="PTHR47072:SF1">
    <property type="entry name" value="OS09G0122200 PROTEIN"/>
    <property type="match status" value="1"/>
</dbReference>
<protein>
    <recommendedName>
        <fullName evidence="2">Myb/SANT-like domain-containing protein</fullName>
    </recommendedName>
</protein>
<feature type="region of interest" description="Disordered" evidence="1">
    <location>
        <begin position="540"/>
        <end position="576"/>
    </location>
</feature>
<organism evidence="3">
    <name type="scientific">Oryza barthii</name>
    <dbReference type="NCBI Taxonomy" id="65489"/>
    <lineage>
        <taxon>Eukaryota</taxon>
        <taxon>Viridiplantae</taxon>
        <taxon>Streptophyta</taxon>
        <taxon>Embryophyta</taxon>
        <taxon>Tracheophyta</taxon>
        <taxon>Spermatophyta</taxon>
        <taxon>Magnoliopsida</taxon>
        <taxon>Liliopsida</taxon>
        <taxon>Poales</taxon>
        <taxon>Poaceae</taxon>
        <taxon>BOP clade</taxon>
        <taxon>Oryzoideae</taxon>
        <taxon>Oryzeae</taxon>
        <taxon>Oryzinae</taxon>
        <taxon>Oryza</taxon>
    </lineage>
</organism>
<dbReference type="Pfam" id="PF12776">
    <property type="entry name" value="Myb_DNA-bind_3"/>
    <property type="match status" value="1"/>
</dbReference>
<evidence type="ECO:0000259" key="2">
    <source>
        <dbReference type="Pfam" id="PF12776"/>
    </source>
</evidence>
<evidence type="ECO:0000256" key="1">
    <source>
        <dbReference type="SAM" id="MobiDB-lite"/>
    </source>
</evidence>
<feature type="region of interest" description="Disordered" evidence="1">
    <location>
        <begin position="311"/>
        <end position="342"/>
    </location>
</feature>
<dbReference type="eggNOG" id="ENOG502QW59">
    <property type="taxonomic scope" value="Eukaryota"/>
</dbReference>